<evidence type="ECO:0000256" key="1">
    <source>
        <dbReference type="SAM" id="MobiDB-lite"/>
    </source>
</evidence>
<dbReference type="EMBL" id="CP000750">
    <property type="protein sequence ID" value="ABS04135.1"/>
    <property type="molecule type" value="Genomic_DNA"/>
</dbReference>
<feature type="compositionally biased region" description="Low complexity" evidence="1">
    <location>
        <begin position="10"/>
        <end position="21"/>
    </location>
</feature>
<feature type="compositionally biased region" description="Low complexity" evidence="1">
    <location>
        <begin position="64"/>
        <end position="78"/>
    </location>
</feature>
<name>A6WBE6_KINRD</name>
<proteinExistence type="predicted"/>
<dbReference type="HOGENOM" id="CLU_2287742_0_0_11"/>
<accession>A6WBE6</accession>
<reference evidence="3" key="1">
    <citation type="journal article" date="2008" name="PLoS ONE">
        <title>Survival in nuclear waste, extreme resistance, and potential applications gleaned from the genome sequence of Kineococcus radiotolerans SRS30216.</title>
        <authorList>
            <person name="Bagwell C.E."/>
            <person name="Bhat S."/>
            <person name="Hawkins G.M."/>
            <person name="Smith B.W."/>
            <person name="Biswas T."/>
            <person name="Hoover T.R."/>
            <person name="Saunders E."/>
            <person name="Han C.S."/>
            <person name="Tsodikov O.V."/>
            <person name="Shimkets L.J."/>
        </authorList>
    </citation>
    <scope>NUCLEOTIDE SEQUENCE [LARGE SCALE GENOMIC DNA]</scope>
    <source>
        <strain evidence="3">ATCC BAA-149 / DSM 14245 / SRS30216</strain>
    </source>
</reference>
<feature type="region of interest" description="Disordered" evidence="1">
    <location>
        <begin position="1"/>
        <end position="29"/>
    </location>
</feature>
<dbReference type="AlphaFoldDB" id="A6WBE6"/>
<keyword evidence="3" id="KW-1185">Reference proteome</keyword>
<feature type="region of interest" description="Disordered" evidence="1">
    <location>
        <begin position="57"/>
        <end position="101"/>
    </location>
</feature>
<gene>
    <name evidence="2" type="ordered locus">Krad_2663</name>
</gene>
<evidence type="ECO:0000313" key="2">
    <source>
        <dbReference type="EMBL" id="ABS04135.1"/>
    </source>
</evidence>
<dbReference type="Proteomes" id="UP000001116">
    <property type="component" value="Chromosome"/>
</dbReference>
<organism evidence="2 3">
    <name type="scientific">Kineococcus radiotolerans (strain ATCC BAA-149 / DSM 14245 / SRS30216)</name>
    <dbReference type="NCBI Taxonomy" id="266940"/>
    <lineage>
        <taxon>Bacteria</taxon>
        <taxon>Bacillati</taxon>
        <taxon>Actinomycetota</taxon>
        <taxon>Actinomycetes</taxon>
        <taxon>Kineosporiales</taxon>
        <taxon>Kineosporiaceae</taxon>
        <taxon>Kineococcus</taxon>
    </lineage>
</organism>
<sequence>MTGPPPPVGAEPDGAAPAEAVSSLDEVPNSVVMPFTLIAGRHAYVVPSQCPGLLRPQQTRRAAESVALAAPAVPPRTAEAAGQDQPPARRPPPPAQRTSQT</sequence>
<protein>
    <submittedName>
        <fullName evidence="2">Uncharacterized protein</fullName>
    </submittedName>
</protein>
<dbReference type="KEGG" id="kra:Krad_2663"/>
<evidence type="ECO:0000313" key="3">
    <source>
        <dbReference type="Proteomes" id="UP000001116"/>
    </source>
</evidence>